<keyword evidence="2" id="KW-1185">Reference proteome</keyword>
<dbReference type="OrthoDB" id="574359at2"/>
<evidence type="ECO:0000313" key="1">
    <source>
        <dbReference type="EMBL" id="GCE20859.1"/>
    </source>
</evidence>
<dbReference type="InterPro" id="IPR010296">
    <property type="entry name" value="DUF899_thioredox"/>
</dbReference>
<dbReference type="Gene3D" id="3.40.30.10">
    <property type="entry name" value="Glutaredoxin"/>
    <property type="match status" value="1"/>
</dbReference>
<accession>A0A402APA4</accession>
<protein>
    <recommendedName>
        <fullName evidence="3">Thioredoxin domain-containing protein</fullName>
    </recommendedName>
</protein>
<dbReference type="EMBL" id="BIFS01000001">
    <property type="protein sequence ID" value="GCE20859.1"/>
    <property type="molecule type" value="Genomic_DNA"/>
</dbReference>
<gene>
    <name evidence="1" type="ORF">KDK_46590</name>
</gene>
<dbReference type="Proteomes" id="UP000287188">
    <property type="component" value="Unassembled WGS sequence"/>
</dbReference>
<dbReference type="InterPro" id="IPR036249">
    <property type="entry name" value="Thioredoxin-like_sf"/>
</dbReference>
<evidence type="ECO:0000313" key="2">
    <source>
        <dbReference type="Proteomes" id="UP000287188"/>
    </source>
</evidence>
<dbReference type="SUPFAM" id="SSF52833">
    <property type="entry name" value="Thioredoxin-like"/>
    <property type="match status" value="1"/>
</dbReference>
<name>A0A402APA4_9CHLR</name>
<dbReference type="Pfam" id="PF05988">
    <property type="entry name" value="DUF899"/>
    <property type="match status" value="1"/>
</dbReference>
<comment type="caution">
    <text evidence="1">The sequence shown here is derived from an EMBL/GenBank/DDBJ whole genome shotgun (WGS) entry which is preliminary data.</text>
</comment>
<evidence type="ECO:0008006" key="3">
    <source>
        <dbReference type="Google" id="ProtNLM"/>
    </source>
</evidence>
<reference evidence="2" key="1">
    <citation type="submission" date="2018-12" db="EMBL/GenBank/DDBJ databases">
        <title>Tengunoibacter tsumagoiensis gen. nov., sp. nov., Dictyobacter kobayashii sp. nov., D. alpinus sp. nov., and D. joshuensis sp. nov. and description of Dictyobacteraceae fam. nov. within the order Ktedonobacterales isolated from Tengu-no-mugimeshi.</title>
        <authorList>
            <person name="Wang C.M."/>
            <person name="Zheng Y."/>
            <person name="Sakai Y."/>
            <person name="Toyoda A."/>
            <person name="Minakuchi Y."/>
            <person name="Abe K."/>
            <person name="Yokota A."/>
            <person name="Yabe S."/>
        </authorList>
    </citation>
    <scope>NUCLEOTIDE SEQUENCE [LARGE SCALE GENOMIC DNA]</scope>
    <source>
        <strain evidence="2">Uno11</strain>
    </source>
</reference>
<organism evidence="1 2">
    <name type="scientific">Dictyobacter kobayashii</name>
    <dbReference type="NCBI Taxonomy" id="2014872"/>
    <lineage>
        <taxon>Bacteria</taxon>
        <taxon>Bacillati</taxon>
        <taxon>Chloroflexota</taxon>
        <taxon>Ktedonobacteria</taxon>
        <taxon>Ktedonobacterales</taxon>
        <taxon>Dictyobacteraceae</taxon>
        <taxon>Dictyobacter</taxon>
    </lineage>
</organism>
<sequence length="202" mass="23308">MKPLPQVVSRDEWLAARAELLVKEKEATRARDRLNAQRRRLPMVKMDKEYLFDGPDGQVTLADLFDGCRQLIIYHFMFDPSWEDGCPGCTNLVDNLPSNLARIRASDTSLVVISRAPLEKLESYKQRMNWTVPWFSSYKSDFNYDFGVTNDEGEMPGLSVFLHNGEDIYHTYSTNGRGVDILLGTYNYLDLTPLGRQEDWEE</sequence>
<dbReference type="AlphaFoldDB" id="A0A402APA4"/>
<dbReference type="RefSeq" id="WP_126552453.1">
    <property type="nucleotide sequence ID" value="NZ_BIFS01000001.1"/>
</dbReference>
<proteinExistence type="predicted"/>